<comment type="subcellular location">
    <subcellularLocation>
        <location evidence="1">Membrane</location>
        <topology evidence="1">Multi-pass membrane protein</topology>
    </subcellularLocation>
</comment>
<dbReference type="PANTHER" id="PTHR13414">
    <property type="entry name" value="HUEL-CATION TRANSPORTER"/>
    <property type="match status" value="1"/>
</dbReference>
<proteinExistence type="predicted"/>
<dbReference type="GO" id="GO:0006882">
    <property type="term" value="P:intracellular zinc ion homeostasis"/>
    <property type="evidence" value="ECO:0007669"/>
    <property type="project" value="TreeGrafter"/>
</dbReference>
<gene>
    <name evidence="7" type="ORF">SMN809_LOCUS85669</name>
</gene>
<dbReference type="SUPFAM" id="SSF161111">
    <property type="entry name" value="Cation efflux protein transmembrane domain-like"/>
    <property type="match status" value="1"/>
</dbReference>
<name>A0A8S3KBV0_9BILA</name>
<dbReference type="GO" id="GO:0008324">
    <property type="term" value="F:monoatomic cation transmembrane transporter activity"/>
    <property type="evidence" value="ECO:0007669"/>
    <property type="project" value="InterPro"/>
</dbReference>
<evidence type="ECO:0008006" key="9">
    <source>
        <dbReference type="Google" id="ProtNLM"/>
    </source>
</evidence>
<evidence type="ECO:0000313" key="7">
    <source>
        <dbReference type="EMBL" id="CAF5228259.1"/>
    </source>
</evidence>
<keyword evidence="4 6" id="KW-1133">Transmembrane helix</keyword>
<keyword evidence="3 6" id="KW-0812">Transmembrane</keyword>
<comment type="caution">
    <text evidence="7">The sequence shown here is derived from an EMBL/GenBank/DDBJ whole genome shotgun (WGS) entry which is preliminary data.</text>
</comment>
<dbReference type="InterPro" id="IPR027469">
    <property type="entry name" value="Cation_efflux_TMD_sf"/>
</dbReference>
<evidence type="ECO:0000256" key="6">
    <source>
        <dbReference type="SAM" id="Phobius"/>
    </source>
</evidence>
<evidence type="ECO:0000256" key="2">
    <source>
        <dbReference type="ARBA" id="ARBA00022448"/>
    </source>
</evidence>
<dbReference type="PANTHER" id="PTHR13414:SF9">
    <property type="entry name" value="PROTON-COUPLED ZINC ANTIPORTER SLC30A9, MITOCHONDRIAL"/>
    <property type="match status" value="1"/>
</dbReference>
<keyword evidence="5 6" id="KW-0472">Membrane</keyword>
<dbReference type="Proteomes" id="UP000676336">
    <property type="component" value="Unassembled WGS sequence"/>
</dbReference>
<accession>A0A8S3KBV0</accession>
<dbReference type="GO" id="GO:0005783">
    <property type="term" value="C:endoplasmic reticulum"/>
    <property type="evidence" value="ECO:0007669"/>
    <property type="project" value="TreeGrafter"/>
</dbReference>
<evidence type="ECO:0000256" key="3">
    <source>
        <dbReference type="ARBA" id="ARBA00022692"/>
    </source>
</evidence>
<organism evidence="7 8">
    <name type="scientific">Rotaria magnacalcarata</name>
    <dbReference type="NCBI Taxonomy" id="392030"/>
    <lineage>
        <taxon>Eukaryota</taxon>
        <taxon>Metazoa</taxon>
        <taxon>Spiralia</taxon>
        <taxon>Gnathifera</taxon>
        <taxon>Rotifera</taxon>
        <taxon>Eurotatoria</taxon>
        <taxon>Bdelloidea</taxon>
        <taxon>Philodinida</taxon>
        <taxon>Philodinidae</taxon>
        <taxon>Rotaria</taxon>
    </lineage>
</organism>
<keyword evidence="2" id="KW-0813">Transport</keyword>
<dbReference type="InterPro" id="IPR040177">
    <property type="entry name" value="SLC30A9"/>
</dbReference>
<feature type="non-terminal residue" evidence="7">
    <location>
        <position position="1"/>
    </location>
</feature>
<dbReference type="GO" id="GO:0006829">
    <property type="term" value="P:zinc ion transport"/>
    <property type="evidence" value="ECO:0007669"/>
    <property type="project" value="InterPro"/>
</dbReference>
<evidence type="ECO:0000256" key="5">
    <source>
        <dbReference type="ARBA" id="ARBA00023136"/>
    </source>
</evidence>
<protein>
    <recommendedName>
        <fullName evidence="9">Zinc transporter 9</fullName>
    </recommendedName>
</protein>
<feature type="non-terminal residue" evidence="7">
    <location>
        <position position="115"/>
    </location>
</feature>
<dbReference type="AlphaFoldDB" id="A0A8S3KBV0"/>
<evidence type="ECO:0000256" key="1">
    <source>
        <dbReference type="ARBA" id="ARBA00004141"/>
    </source>
</evidence>
<feature type="transmembrane region" description="Helical" evidence="6">
    <location>
        <begin position="33"/>
        <end position="52"/>
    </location>
</feature>
<sequence length="115" mass="12228">VVLLEDLAAVLGVCVAATAMGLSLYLQSPIPDAIGSLIVGCILGGVASFIIYSNTAALVGRSIHPNQIEAINNDLENDRMVRALYDIKATDMGSQSVMFKAEVDIDGREITRSYL</sequence>
<evidence type="ECO:0000256" key="4">
    <source>
        <dbReference type="ARBA" id="ARBA00022989"/>
    </source>
</evidence>
<dbReference type="GO" id="GO:0016020">
    <property type="term" value="C:membrane"/>
    <property type="evidence" value="ECO:0007669"/>
    <property type="project" value="UniProtKB-SubCell"/>
</dbReference>
<evidence type="ECO:0000313" key="8">
    <source>
        <dbReference type="Proteomes" id="UP000676336"/>
    </source>
</evidence>
<feature type="transmembrane region" description="Helical" evidence="6">
    <location>
        <begin position="7"/>
        <end position="27"/>
    </location>
</feature>
<reference evidence="7" key="1">
    <citation type="submission" date="2021-02" db="EMBL/GenBank/DDBJ databases">
        <authorList>
            <person name="Nowell W R."/>
        </authorList>
    </citation>
    <scope>NUCLEOTIDE SEQUENCE</scope>
</reference>
<dbReference type="EMBL" id="CAJOBI010366185">
    <property type="protein sequence ID" value="CAF5228259.1"/>
    <property type="molecule type" value="Genomic_DNA"/>
</dbReference>